<dbReference type="PROSITE" id="PS50090">
    <property type="entry name" value="MYB_LIKE"/>
    <property type="match status" value="2"/>
</dbReference>
<keyword evidence="10" id="KW-1185">Reference proteome</keyword>
<dbReference type="CDD" id="cd12203">
    <property type="entry name" value="GT1"/>
    <property type="match status" value="2"/>
</dbReference>
<dbReference type="InterPro" id="IPR001005">
    <property type="entry name" value="SANT/Myb"/>
</dbReference>
<keyword evidence="6" id="KW-0539">Nucleus</keyword>
<evidence type="ECO:0000256" key="6">
    <source>
        <dbReference type="ARBA" id="ARBA00023242"/>
    </source>
</evidence>
<dbReference type="Pfam" id="PF13837">
    <property type="entry name" value="Myb_DNA-bind_4"/>
    <property type="match status" value="2"/>
</dbReference>
<dbReference type="Proteomes" id="UP001154282">
    <property type="component" value="Unassembled WGS sequence"/>
</dbReference>
<reference evidence="9" key="1">
    <citation type="submission" date="2022-08" db="EMBL/GenBank/DDBJ databases">
        <authorList>
            <person name="Gutierrez-Valencia J."/>
        </authorList>
    </citation>
    <scope>NUCLEOTIDE SEQUENCE</scope>
</reference>
<keyword evidence="5" id="KW-0804">Transcription</keyword>
<feature type="domain" description="Myb-like" evidence="8">
    <location>
        <begin position="317"/>
        <end position="381"/>
    </location>
</feature>
<proteinExistence type="predicted"/>
<dbReference type="PANTHER" id="PTHR21654">
    <property type="entry name" value="FI21293P1"/>
    <property type="match status" value="1"/>
</dbReference>
<evidence type="ECO:0000256" key="2">
    <source>
        <dbReference type="ARBA" id="ARBA00022737"/>
    </source>
</evidence>
<gene>
    <name evidence="9" type="ORF">LITE_LOCUS47467</name>
</gene>
<dbReference type="SMART" id="SM00717">
    <property type="entry name" value="SANT"/>
    <property type="match status" value="2"/>
</dbReference>
<evidence type="ECO:0000256" key="3">
    <source>
        <dbReference type="ARBA" id="ARBA00023015"/>
    </source>
</evidence>
<evidence type="ECO:0000313" key="9">
    <source>
        <dbReference type="EMBL" id="CAI0555114.1"/>
    </source>
</evidence>
<comment type="caution">
    <text evidence="9">The sequence shown here is derived from an EMBL/GenBank/DDBJ whole genome shotgun (WGS) entry which is preliminary data.</text>
</comment>
<evidence type="ECO:0000256" key="5">
    <source>
        <dbReference type="ARBA" id="ARBA00023163"/>
    </source>
</evidence>
<accession>A0AAV0REW3</accession>
<dbReference type="PANTHER" id="PTHR21654:SF14">
    <property type="entry name" value="TRIHELIX TRANSCRIPTION FACTOR GTL1-LIKE"/>
    <property type="match status" value="1"/>
</dbReference>
<name>A0AAV0REW3_9ROSI</name>
<feature type="region of interest" description="Disordered" evidence="7">
    <location>
        <begin position="446"/>
        <end position="515"/>
    </location>
</feature>
<dbReference type="FunFam" id="1.10.10.60:FF:000061">
    <property type="entry name" value="Trihelix transcription factor GT-2"/>
    <property type="match status" value="1"/>
</dbReference>
<evidence type="ECO:0000259" key="8">
    <source>
        <dbReference type="PROSITE" id="PS50090"/>
    </source>
</evidence>
<evidence type="ECO:0000256" key="7">
    <source>
        <dbReference type="SAM" id="MobiDB-lite"/>
    </source>
</evidence>
<evidence type="ECO:0000313" key="10">
    <source>
        <dbReference type="Proteomes" id="UP001154282"/>
    </source>
</evidence>
<feature type="region of interest" description="Disordered" evidence="7">
    <location>
        <begin position="174"/>
        <end position="194"/>
    </location>
</feature>
<organism evidence="9 10">
    <name type="scientific">Linum tenue</name>
    <dbReference type="NCBI Taxonomy" id="586396"/>
    <lineage>
        <taxon>Eukaryota</taxon>
        <taxon>Viridiplantae</taxon>
        <taxon>Streptophyta</taxon>
        <taxon>Embryophyta</taxon>
        <taxon>Tracheophyta</taxon>
        <taxon>Spermatophyta</taxon>
        <taxon>Magnoliopsida</taxon>
        <taxon>eudicotyledons</taxon>
        <taxon>Gunneridae</taxon>
        <taxon>Pentapetalae</taxon>
        <taxon>rosids</taxon>
        <taxon>fabids</taxon>
        <taxon>Malpighiales</taxon>
        <taxon>Linaceae</taxon>
        <taxon>Linum</taxon>
    </lineage>
</organism>
<feature type="compositionally biased region" description="Basic and acidic residues" evidence="7">
    <location>
        <begin position="23"/>
        <end position="33"/>
    </location>
</feature>
<keyword evidence="4" id="KW-0238">DNA-binding</keyword>
<feature type="compositionally biased region" description="Polar residues" evidence="7">
    <location>
        <begin position="1"/>
        <end position="13"/>
    </location>
</feature>
<sequence>MEVSTSPANLMTSGNGGGGVAAEEERMKLRGREGGGSQDLQYSSGGGNRWPPEETVALLKIRSEMDASFRDSSLKAPLWEVISRRMSELGYTRSAKKCKEKFENTQKYHKRTKDGRTYRPNGKIYKFFSQLEALENTPPSSMAAPLPSTIQASQSPAIDAIPCSVYSPAMQFVDSSSTSTTSTPSKEESEGTKKKKRKFTEFFNGLLARVVEKQESLQRKFIEAVEKFEKDRMAREEAWKAQELERIKKEREDLARERASVAAKDAAVLAFLQKFSNGAMPLPLPLPLPLQLPVEKVPLPSRAVVKYTPTPMTPMTPSSSSPSRWPKEEIEALIRLRTNLDMQYQESGPKGPLWEEVSLEMKKLGFDRSAKRCKEKWENMNKYFRRVKESSKARPEDSKTCPYFHQLDALYSSGGKRRKIDHDLALTAGVNSGTSDLRPEELLMHMMSQQQQQPESATTDDGGGGRSSENHEAEKEQDRSRVVASSEHCSMPMMEWRDRLEQMTEEVRRHDDHDQ</sequence>
<dbReference type="AlphaFoldDB" id="A0AAV0REW3"/>
<evidence type="ECO:0000256" key="1">
    <source>
        <dbReference type="ARBA" id="ARBA00004123"/>
    </source>
</evidence>
<comment type="subcellular location">
    <subcellularLocation>
        <location evidence="1">Nucleus</location>
    </subcellularLocation>
</comment>
<keyword evidence="3" id="KW-0805">Transcription regulation</keyword>
<feature type="compositionally biased region" description="Basic and acidic residues" evidence="7">
    <location>
        <begin position="495"/>
        <end position="515"/>
    </location>
</feature>
<keyword evidence="2" id="KW-0677">Repeat</keyword>
<dbReference type="GO" id="GO:0005634">
    <property type="term" value="C:nucleus"/>
    <property type="evidence" value="ECO:0007669"/>
    <property type="project" value="UniProtKB-SubCell"/>
</dbReference>
<feature type="domain" description="Myb-like" evidence="8">
    <location>
        <begin position="48"/>
        <end position="106"/>
    </location>
</feature>
<dbReference type="GO" id="GO:0003677">
    <property type="term" value="F:DNA binding"/>
    <property type="evidence" value="ECO:0007669"/>
    <property type="project" value="UniProtKB-KW"/>
</dbReference>
<evidence type="ECO:0000256" key="4">
    <source>
        <dbReference type="ARBA" id="ARBA00023125"/>
    </source>
</evidence>
<dbReference type="Gene3D" id="1.10.10.60">
    <property type="entry name" value="Homeodomain-like"/>
    <property type="match status" value="2"/>
</dbReference>
<dbReference type="FunFam" id="1.10.10.60:FF:000092">
    <property type="entry name" value="Trihelix transcription factor GT-2"/>
    <property type="match status" value="1"/>
</dbReference>
<feature type="compositionally biased region" description="Low complexity" evidence="7">
    <location>
        <begin position="175"/>
        <end position="184"/>
    </location>
</feature>
<dbReference type="InterPro" id="IPR044822">
    <property type="entry name" value="Myb_DNA-bind_4"/>
</dbReference>
<feature type="compositionally biased region" description="Basic and acidic residues" evidence="7">
    <location>
        <begin position="468"/>
        <end position="481"/>
    </location>
</feature>
<dbReference type="EMBL" id="CAMGYJ010000010">
    <property type="protein sequence ID" value="CAI0555114.1"/>
    <property type="molecule type" value="Genomic_DNA"/>
</dbReference>
<feature type="region of interest" description="Disordered" evidence="7">
    <location>
        <begin position="1"/>
        <end position="51"/>
    </location>
</feature>
<protein>
    <recommendedName>
        <fullName evidence="8">Myb-like domain-containing protein</fullName>
    </recommendedName>
</protein>
<dbReference type="GO" id="GO:0006355">
    <property type="term" value="P:regulation of DNA-templated transcription"/>
    <property type="evidence" value="ECO:0007669"/>
    <property type="project" value="UniProtKB-ARBA"/>
</dbReference>